<name>A0ABT8ZVZ4_9SPHN</name>
<feature type="transmembrane region" description="Helical" evidence="1">
    <location>
        <begin position="12"/>
        <end position="37"/>
    </location>
</feature>
<evidence type="ECO:0000313" key="2">
    <source>
        <dbReference type="EMBL" id="MDO7841734.1"/>
    </source>
</evidence>
<evidence type="ECO:0000313" key="3">
    <source>
        <dbReference type="Proteomes" id="UP001176468"/>
    </source>
</evidence>
<dbReference type="EMBL" id="JAUQSZ010000003">
    <property type="protein sequence ID" value="MDO7841734.1"/>
    <property type="molecule type" value="Genomic_DNA"/>
</dbReference>
<accession>A0ABT8ZVZ4</accession>
<keyword evidence="3" id="KW-1185">Reference proteome</keyword>
<proteinExistence type="predicted"/>
<keyword evidence="1" id="KW-1133">Transmembrane helix</keyword>
<keyword evidence="1" id="KW-0812">Transmembrane</keyword>
<dbReference type="RefSeq" id="WP_304560200.1">
    <property type="nucleotide sequence ID" value="NZ_JAUQSZ010000003.1"/>
</dbReference>
<feature type="transmembrane region" description="Helical" evidence="1">
    <location>
        <begin position="43"/>
        <end position="67"/>
    </location>
</feature>
<gene>
    <name evidence="2" type="ORF">Q5H94_05300</name>
</gene>
<protein>
    <submittedName>
        <fullName evidence="2">Uncharacterized protein</fullName>
    </submittedName>
</protein>
<comment type="caution">
    <text evidence="2">The sequence shown here is derived from an EMBL/GenBank/DDBJ whole genome shotgun (WGS) entry which is preliminary data.</text>
</comment>
<sequence length="77" mass="7991">MSGLLSCSPSPMAVRLCVSATMLLFTHLAFVLLAPAVTGAVKMLGWIVGVVALAAFGLALFGTWPAASQIWGGRDDR</sequence>
<dbReference type="Proteomes" id="UP001176468">
    <property type="component" value="Unassembled WGS sequence"/>
</dbReference>
<keyword evidence="1" id="KW-0472">Membrane</keyword>
<organism evidence="2 3">
    <name type="scientific">Sphingomonas immobilis</name>
    <dbReference type="NCBI Taxonomy" id="3063997"/>
    <lineage>
        <taxon>Bacteria</taxon>
        <taxon>Pseudomonadati</taxon>
        <taxon>Pseudomonadota</taxon>
        <taxon>Alphaproteobacteria</taxon>
        <taxon>Sphingomonadales</taxon>
        <taxon>Sphingomonadaceae</taxon>
        <taxon>Sphingomonas</taxon>
    </lineage>
</organism>
<evidence type="ECO:0000256" key="1">
    <source>
        <dbReference type="SAM" id="Phobius"/>
    </source>
</evidence>
<reference evidence="2" key="1">
    <citation type="submission" date="2023-07" db="EMBL/GenBank/DDBJ databases">
        <authorList>
            <person name="Kim M.K."/>
        </authorList>
    </citation>
    <scope>NUCLEOTIDE SEQUENCE</scope>
    <source>
        <strain evidence="2">CA1-15</strain>
    </source>
</reference>